<accession>A0A7W7R9F9</accession>
<sequence length="35" mass="3762">MNALAACHIPTAPGKLRTAPARITGRLETTSRTER</sequence>
<gene>
    <name evidence="1" type="ORF">FHR34_006997</name>
</gene>
<reference evidence="1 2" key="1">
    <citation type="submission" date="2020-08" db="EMBL/GenBank/DDBJ databases">
        <title>Sequencing the genomes of 1000 actinobacteria strains.</title>
        <authorList>
            <person name="Klenk H.-P."/>
        </authorList>
    </citation>
    <scope>NUCLEOTIDE SEQUENCE [LARGE SCALE GENOMIC DNA]</scope>
    <source>
        <strain evidence="1 2">DSM 41654</strain>
    </source>
</reference>
<dbReference type="AlphaFoldDB" id="A0A7W7R9F9"/>
<dbReference type="Proteomes" id="UP000540506">
    <property type="component" value="Unassembled WGS sequence"/>
</dbReference>
<organism evidence="1 2">
    <name type="scientific">Kitasatospora kifunensis</name>
    <name type="common">Streptomyces kifunensis</name>
    <dbReference type="NCBI Taxonomy" id="58351"/>
    <lineage>
        <taxon>Bacteria</taxon>
        <taxon>Bacillati</taxon>
        <taxon>Actinomycetota</taxon>
        <taxon>Actinomycetes</taxon>
        <taxon>Kitasatosporales</taxon>
        <taxon>Streptomycetaceae</taxon>
        <taxon>Kitasatospora</taxon>
    </lineage>
</organism>
<dbReference type="EMBL" id="JACHJV010000002">
    <property type="protein sequence ID" value="MBB4927902.1"/>
    <property type="molecule type" value="Genomic_DNA"/>
</dbReference>
<name>A0A7W7R9F9_KITKI</name>
<evidence type="ECO:0000313" key="1">
    <source>
        <dbReference type="EMBL" id="MBB4927902.1"/>
    </source>
</evidence>
<keyword evidence="2" id="KW-1185">Reference proteome</keyword>
<comment type="caution">
    <text evidence="1">The sequence shown here is derived from an EMBL/GenBank/DDBJ whole genome shotgun (WGS) entry which is preliminary data.</text>
</comment>
<evidence type="ECO:0000313" key="2">
    <source>
        <dbReference type="Proteomes" id="UP000540506"/>
    </source>
</evidence>
<proteinExistence type="predicted"/>
<protein>
    <submittedName>
        <fullName evidence="1">Uncharacterized protein</fullName>
    </submittedName>
</protein>